<dbReference type="Proteomes" id="UP001597135">
    <property type="component" value="Unassembled WGS sequence"/>
</dbReference>
<sequence length="74" mass="8036">MSAPLKLYWWDAPMLTDRVAGIGRALPRPIAHSEIASLLSKLPEEPLAYADGIAESQHALRAAFPQDLLGERAA</sequence>
<proteinExistence type="predicted"/>
<dbReference type="RefSeq" id="WP_386805602.1">
    <property type="nucleotide sequence ID" value="NZ_JBHTMU010000038.1"/>
</dbReference>
<reference evidence="2" key="1">
    <citation type="journal article" date="2019" name="Int. J. Syst. Evol. Microbiol.">
        <title>The Global Catalogue of Microorganisms (GCM) 10K type strain sequencing project: providing services to taxonomists for standard genome sequencing and annotation.</title>
        <authorList>
            <consortium name="The Broad Institute Genomics Platform"/>
            <consortium name="The Broad Institute Genome Sequencing Center for Infectious Disease"/>
            <person name="Wu L."/>
            <person name="Ma J."/>
        </authorList>
    </citation>
    <scope>NUCLEOTIDE SEQUENCE [LARGE SCALE GENOMIC DNA]</scope>
    <source>
        <strain evidence="2">CCUG 62953</strain>
    </source>
</reference>
<keyword evidence="2" id="KW-1185">Reference proteome</keyword>
<comment type="caution">
    <text evidence="1">The sequence shown here is derived from an EMBL/GenBank/DDBJ whole genome shotgun (WGS) entry which is preliminary data.</text>
</comment>
<evidence type="ECO:0000313" key="1">
    <source>
        <dbReference type="EMBL" id="MFD1344092.1"/>
    </source>
</evidence>
<dbReference type="EMBL" id="JBHTMU010000038">
    <property type="protein sequence ID" value="MFD1344092.1"/>
    <property type="molecule type" value="Genomic_DNA"/>
</dbReference>
<protein>
    <submittedName>
        <fullName evidence="1">Uncharacterized protein</fullName>
    </submittedName>
</protein>
<gene>
    <name evidence="1" type="ORF">ACFQ4E_16800</name>
</gene>
<accession>A0ABW3ZML0</accession>
<name>A0ABW3ZML0_9RHOB</name>
<organism evidence="1 2">
    <name type="scientific">Litorisediminicola beolgyonensis</name>
    <dbReference type="NCBI Taxonomy" id="1173614"/>
    <lineage>
        <taxon>Bacteria</taxon>
        <taxon>Pseudomonadati</taxon>
        <taxon>Pseudomonadota</taxon>
        <taxon>Alphaproteobacteria</taxon>
        <taxon>Rhodobacterales</taxon>
        <taxon>Paracoccaceae</taxon>
        <taxon>Litorisediminicola</taxon>
    </lineage>
</organism>
<evidence type="ECO:0000313" key="2">
    <source>
        <dbReference type="Proteomes" id="UP001597135"/>
    </source>
</evidence>